<feature type="region of interest" description="Disordered" evidence="1">
    <location>
        <begin position="417"/>
        <end position="449"/>
    </location>
</feature>
<dbReference type="PANTHER" id="PTHR31286">
    <property type="entry name" value="GLYCINE-RICH CELL WALL STRUCTURAL PROTEIN 1.8-LIKE"/>
    <property type="match status" value="1"/>
</dbReference>
<evidence type="ECO:0000313" key="3">
    <source>
        <dbReference type="EMBL" id="JAT60021.1"/>
    </source>
</evidence>
<evidence type="ECO:0000259" key="2">
    <source>
        <dbReference type="Pfam" id="PF14111"/>
    </source>
</evidence>
<proteinExistence type="predicted"/>
<feature type="region of interest" description="Disordered" evidence="1">
    <location>
        <begin position="306"/>
        <end position="328"/>
    </location>
</feature>
<accession>A0A1D1YZG4</accession>
<feature type="domain" description="DUF4283" evidence="2">
    <location>
        <begin position="60"/>
        <end position="138"/>
    </location>
</feature>
<dbReference type="InterPro" id="IPR025558">
    <property type="entry name" value="DUF4283"/>
</dbReference>
<sequence length="610" mass="67334">MEGLGVLVREGGSRSWASLLQHSSPRGNNMDLSFVEPLIVGDRKIAIYEDGDFLESEFYLKNAIVACIVGLRPAFKPLLSYIHERWRPKGDVSLHILSNGFFMCHFVLEEDLHRVLNGFWTLRGRPLVVQRWCDGISLEKLSLEELPIWVEFPFVPFHMWSNATFSKLGSLIGSPLYMEASTCRRSKFSNPCICVRVKADQALPEEIHYQDKSGAEISFKVSYPWKPISCSLCKCFGHAAEGCSLYKKIAKPQLKTDVAKKVFSPKTYGVKQNIDPGIASTSNIFFVLQNLNENAFASSSRVAEGLEEEEGVNKETPGNSSPSIPLKSNTSATVLETVPDLALNQGSEENSDLVEPCLERILNSNSNPIAKFSLFEHQELGSGNSVKPANSAKSDFSDSEWQQSPDLQFSDHLIQQDASSLEKSSDDHSCEIVDGSNTKSPALNPPTPQSRIDGSDLMEINHAHSKSSEGTDVSRFSFEAGCSHITSIQKDSKNVQDIANSDKIIQIYSEDISGADCSSEFSDLKNVRFSAVIPERSVTSSEQSEGEISPKAASEKKTELPKARVTSDFYKVGKGTSKKSHQSGHMLRSNPKRVMKTTHLSLDHNPNSGI</sequence>
<dbReference type="InterPro" id="IPR040256">
    <property type="entry name" value="At4g02000-like"/>
</dbReference>
<dbReference type="EMBL" id="GDJX01007915">
    <property type="protein sequence ID" value="JAT60021.1"/>
    <property type="molecule type" value="Transcribed_RNA"/>
</dbReference>
<evidence type="ECO:0000256" key="1">
    <source>
        <dbReference type="SAM" id="MobiDB-lite"/>
    </source>
</evidence>
<gene>
    <name evidence="3" type="primary">GLRK_0</name>
    <name evidence="3" type="ORF">g.127405</name>
</gene>
<feature type="compositionally biased region" description="Basic and acidic residues" evidence="1">
    <location>
        <begin position="553"/>
        <end position="562"/>
    </location>
</feature>
<reference evidence="3" key="1">
    <citation type="submission" date="2015-07" db="EMBL/GenBank/DDBJ databases">
        <title>Transcriptome Assembly of Anthurium amnicola.</title>
        <authorList>
            <person name="Suzuki J."/>
        </authorList>
    </citation>
    <scope>NUCLEOTIDE SEQUENCE</scope>
</reference>
<feature type="compositionally biased region" description="Polar residues" evidence="1">
    <location>
        <begin position="598"/>
        <end position="610"/>
    </location>
</feature>
<dbReference type="AlphaFoldDB" id="A0A1D1YZG4"/>
<feature type="region of interest" description="Disordered" evidence="1">
    <location>
        <begin position="535"/>
        <end position="610"/>
    </location>
</feature>
<name>A0A1D1YZG4_9ARAE</name>
<dbReference type="PANTHER" id="PTHR31286:SF180">
    <property type="entry name" value="OS10G0362600 PROTEIN"/>
    <property type="match status" value="1"/>
</dbReference>
<organism evidence="3">
    <name type="scientific">Anthurium amnicola</name>
    <dbReference type="NCBI Taxonomy" id="1678845"/>
    <lineage>
        <taxon>Eukaryota</taxon>
        <taxon>Viridiplantae</taxon>
        <taxon>Streptophyta</taxon>
        <taxon>Embryophyta</taxon>
        <taxon>Tracheophyta</taxon>
        <taxon>Spermatophyta</taxon>
        <taxon>Magnoliopsida</taxon>
        <taxon>Liliopsida</taxon>
        <taxon>Araceae</taxon>
        <taxon>Pothoideae</taxon>
        <taxon>Potheae</taxon>
        <taxon>Anthurium</taxon>
    </lineage>
</organism>
<feature type="compositionally biased region" description="Polar residues" evidence="1">
    <location>
        <begin position="316"/>
        <end position="328"/>
    </location>
</feature>
<protein>
    <submittedName>
        <fullName evidence="3">Glutamate receptor</fullName>
    </submittedName>
</protein>
<feature type="region of interest" description="Disordered" evidence="1">
    <location>
        <begin position="381"/>
        <end position="403"/>
    </location>
</feature>
<dbReference type="Pfam" id="PF14111">
    <property type="entry name" value="DUF4283"/>
    <property type="match status" value="1"/>
</dbReference>
<keyword evidence="3" id="KW-0675">Receptor</keyword>